<sequence length="112" mass="12461">MEKLFLLAEVAAKMPEAKLAAKNADKFDSRESSGYPEDIIEVQDQSSNSSSSPANIKVHMGTHIAGGRTVRKCSISFSRPSTLEDHRNYYDPSMLIPIKTLSERPYGNSRQE</sequence>
<reference evidence="1" key="1">
    <citation type="submission" date="2012-04" db="EMBL/GenBank/DDBJ databases">
        <title>The Genome Sequence of Loa loa.</title>
        <authorList>
            <consortium name="The Broad Institute Genome Sequencing Platform"/>
            <consortium name="Broad Institute Genome Sequencing Center for Infectious Disease"/>
            <person name="Nutman T.B."/>
            <person name="Fink D.L."/>
            <person name="Russ C."/>
            <person name="Young S."/>
            <person name="Zeng Q."/>
            <person name="Gargeya S."/>
            <person name="Alvarado L."/>
            <person name="Berlin A."/>
            <person name="Chapman S.B."/>
            <person name="Chen Z."/>
            <person name="Freedman E."/>
            <person name="Gellesch M."/>
            <person name="Goldberg J."/>
            <person name="Griggs A."/>
            <person name="Gujja S."/>
            <person name="Heilman E.R."/>
            <person name="Heiman D."/>
            <person name="Howarth C."/>
            <person name="Mehta T."/>
            <person name="Neiman D."/>
            <person name="Pearson M."/>
            <person name="Roberts A."/>
            <person name="Saif S."/>
            <person name="Shea T."/>
            <person name="Shenoy N."/>
            <person name="Sisk P."/>
            <person name="Stolte C."/>
            <person name="Sykes S."/>
            <person name="White J."/>
            <person name="Yandava C."/>
            <person name="Haas B."/>
            <person name="Henn M.R."/>
            <person name="Nusbaum C."/>
            <person name="Birren B."/>
        </authorList>
    </citation>
    <scope>NUCLEOTIDE SEQUENCE [LARGE SCALE GENOMIC DNA]</scope>
</reference>
<protein>
    <submittedName>
        <fullName evidence="2">Ovule protein</fullName>
    </submittedName>
</protein>
<reference evidence="2" key="2">
    <citation type="submission" date="2016-11" db="UniProtKB">
        <authorList>
            <consortium name="WormBaseParasite"/>
        </authorList>
    </citation>
    <scope>IDENTIFICATION</scope>
</reference>
<accession>A0A1I7V7U0</accession>
<evidence type="ECO:0000313" key="2">
    <source>
        <dbReference type="WBParaSite" id="EN70_10800"/>
    </source>
</evidence>
<keyword evidence="1" id="KW-1185">Reference proteome</keyword>
<evidence type="ECO:0000313" key="1">
    <source>
        <dbReference type="Proteomes" id="UP000095285"/>
    </source>
</evidence>
<dbReference type="WBParaSite" id="EN70_10800">
    <property type="protein sequence ID" value="EN70_10800"/>
    <property type="gene ID" value="EN70_10800"/>
</dbReference>
<organism evidence="1 2">
    <name type="scientific">Loa loa</name>
    <name type="common">Eye worm</name>
    <name type="synonym">Filaria loa</name>
    <dbReference type="NCBI Taxonomy" id="7209"/>
    <lineage>
        <taxon>Eukaryota</taxon>
        <taxon>Metazoa</taxon>
        <taxon>Ecdysozoa</taxon>
        <taxon>Nematoda</taxon>
        <taxon>Chromadorea</taxon>
        <taxon>Rhabditida</taxon>
        <taxon>Spirurina</taxon>
        <taxon>Spiruromorpha</taxon>
        <taxon>Filarioidea</taxon>
        <taxon>Onchocercidae</taxon>
        <taxon>Loa</taxon>
    </lineage>
</organism>
<proteinExistence type="predicted"/>
<dbReference type="Proteomes" id="UP000095285">
    <property type="component" value="Unassembled WGS sequence"/>
</dbReference>
<dbReference type="AlphaFoldDB" id="A0A1I7V7U0"/>
<name>A0A1I7V7U0_LOALO</name>